<dbReference type="Pfam" id="PF03732">
    <property type="entry name" value="Retrotrans_gag"/>
    <property type="match status" value="1"/>
</dbReference>
<accession>A0A1S3VZ30</accession>
<name>A0A1S3VZ30_VIGRR</name>
<feature type="compositionally biased region" description="Basic and acidic residues" evidence="1">
    <location>
        <begin position="156"/>
        <end position="176"/>
    </location>
</feature>
<dbReference type="PANTHER" id="PTHR33223">
    <property type="entry name" value="CCHC-TYPE DOMAIN-CONTAINING PROTEIN"/>
    <property type="match status" value="1"/>
</dbReference>
<dbReference type="InterPro" id="IPR005162">
    <property type="entry name" value="Retrotrans_gag_dom"/>
</dbReference>
<proteinExistence type="predicted"/>
<dbReference type="OrthoDB" id="1752139at2759"/>
<dbReference type="RefSeq" id="XP_014523581.1">
    <property type="nucleotide sequence ID" value="XM_014668095.1"/>
</dbReference>
<evidence type="ECO:0000256" key="1">
    <source>
        <dbReference type="SAM" id="MobiDB-lite"/>
    </source>
</evidence>
<evidence type="ECO:0000259" key="2">
    <source>
        <dbReference type="Pfam" id="PF03732"/>
    </source>
</evidence>
<evidence type="ECO:0000313" key="4">
    <source>
        <dbReference type="RefSeq" id="XP_014523581.1"/>
    </source>
</evidence>
<reference evidence="4" key="1">
    <citation type="submission" date="2025-08" db="UniProtKB">
        <authorList>
            <consortium name="RefSeq"/>
        </authorList>
    </citation>
    <scope>IDENTIFICATION</scope>
    <source>
        <tissue evidence="4">Leaf</tissue>
    </source>
</reference>
<dbReference type="KEGG" id="vra:106779884"/>
<sequence length="201" mass="23461">MYDDTTDPEAHVKTFTNAIAFQTGSDAIWCRAFSLSLEGEALEWFNSLPPNSIKNFEGLRRMFGRQFSSSNTQDTSIFYLVNLKQGREETLKAFMDRYQELVHRVKGLTTKLALQYILPALKPRPFKDSFCRREPKTMEELRERVTDEVRVEEMKLSYKKQNQEARNKKADDRKFDNQSGRTGGVKQREAPEGQYFSSIRH</sequence>
<organism evidence="3 4">
    <name type="scientific">Vigna radiata var. radiata</name>
    <name type="common">Mung bean</name>
    <name type="synonym">Phaseolus aureus</name>
    <dbReference type="NCBI Taxonomy" id="3916"/>
    <lineage>
        <taxon>Eukaryota</taxon>
        <taxon>Viridiplantae</taxon>
        <taxon>Streptophyta</taxon>
        <taxon>Embryophyta</taxon>
        <taxon>Tracheophyta</taxon>
        <taxon>Spermatophyta</taxon>
        <taxon>Magnoliopsida</taxon>
        <taxon>eudicotyledons</taxon>
        <taxon>Gunneridae</taxon>
        <taxon>Pentapetalae</taxon>
        <taxon>rosids</taxon>
        <taxon>fabids</taxon>
        <taxon>Fabales</taxon>
        <taxon>Fabaceae</taxon>
        <taxon>Papilionoideae</taxon>
        <taxon>50 kb inversion clade</taxon>
        <taxon>NPAAA clade</taxon>
        <taxon>indigoferoid/millettioid clade</taxon>
        <taxon>Phaseoleae</taxon>
        <taxon>Vigna</taxon>
    </lineage>
</organism>
<dbReference type="GeneID" id="106779884"/>
<feature type="region of interest" description="Disordered" evidence="1">
    <location>
        <begin position="156"/>
        <end position="201"/>
    </location>
</feature>
<gene>
    <name evidence="4" type="primary">LOC106779884</name>
</gene>
<dbReference type="PANTHER" id="PTHR33223:SF10">
    <property type="entry name" value="AMINOTRANSFERASE-LIKE PLANT MOBILE DOMAIN-CONTAINING PROTEIN"/>
    <property type="match status" value="1"/>
</dbReference>
<evidence type="ECO:0000313" key="3">
    <source>
        <dbReference type="Proteomes" id="UP000087766"/>
    </source>
</evidence>
<dbReference type="Proteomes" id="UP000087766">
    <property type="component" value="Unplaced"/>
</dbReference>
<dbReference type="AlphaFoldDB" id="A0A1S3VZ30"/>
<feature type="domain" description="Retrotransposon gag" evidence="2">
    <location>
        <begin position="32"/>
        <end position="109"/>
    </location>
</feature>
<protein>
    <submittedName>
        <fullName evidence="4">Uncharacterized protein LOC106779884</fullName>
    </submittedName>
</protein>
<keyword evidence="3" id="KW-1185">Reference proteome</keyword>